<evidence type="ECO:0000256" key="2">
    <source>
        <dbReference type="ARBA" id="ARBA00004651"/>
    </source>
</evidence>
<keyword evidence="5 15" id="KW-0645">Protease</keyword>
<dbReference type="EMBL" id="DSJT01000023">
    <property type="protein sequence ID" value="HEF87423.1"/>
    <property type="molecule type" value="Genomic_DNA"/>
</dbReference>
<proteinExistence type="inferred from homology"/>
<evidence type="ECO:0000256" key="9">
    <source>
        <dbReference type="ARBA" id="ARBA00022833"/>
    </source>
</evidence>
<dbReference type="AlphaFoldDB" id="A0A7C2FQX0"/>
<dbReference type="Pfam" id="PF02163">
    <property type="entry name" value="Peptidase_M50"/>
    <property type="match status" value="1"/>
</dbReference>
<feature type="transmembrane region" description="Helical" evidence="13">
    <location>
        <begin position="31"/>
        <end position="50"/>
    </location>
</feature>
<evidence type="ECO:0000259" key="14">
    <source>
        <dbReference type="Pfam" id="PF02163"/>
    </source>
</evidence>
<keyword evidence="9" id="KW-0862">Zinc</keyword>
<reference evidence="15" key="1">
    <citation type="journal article" date="2020" name="mSystems">
        <title>Genome- and Community-Level Interaction Insights into Carbon Utilization and Element Cycling Functions of Hydrothermarchaeota in Hydrothermal Sediment.</title>
        <authorList>
            <person name="Zhou Z."/>
            <person name="Liu Y."/>
            <person name="Xu W."/>
            <person name="Pan J."/>
            <person name="Luo Z.H."/>
            <person name="Li M."/>
        </authorList>
    </citation>
    <scope>NUCLEOTIDE SEQUENCE [LARGE SCALE GENOMIC DNA]</scope>
    <source>
        <strain evidence="15">SpSt-23</strain>
    </source>
</reference>
<keyword evidence="6 13" id="KW-0812">Transmembrane</keyword>
<feature type="transmembrane region" description="Helical" evidence="13">
    <location>
        <begin position="114"/>
        <end position="136"/>
    </location>
</feature>
<dbReference type="InterPro" id="IPR052348">
    <property type="entry name" value="Metallopeptidase_M50B"/>
</dbReference>
<dbReference type="InterPro" id="IPR044537">
    <property type="entry name" value="Rip2-like"/>
</dbReference>
<evidence type="ECO:0000256" key="13">
    <source>
        <dbReference type="SAM" id="Phobius"/>
    </source>
</evidence>
<dbReference type="GO" id="GO:0005886">
    <property type="term" value="C:plasma membrane"/>
    <property type="evidence" value="ECO:0007669"/>
    <property type="project" value="UniProtKB-SubCell"/>
</dbReference>
<evidence type="ECO:0000256" key="4">
    <source>
        <dbReference type="ARBA" id="ARBA00022475"/>
    </source>
</evidence>
<keyword evidence="7" id="KW-0479">Metal-binding</keyword>
<keyword evidence="4" id="KW-1003">Cell membrane</keyword>
<accession>A0A7C2FQX0</accession>
<keyword evidence="11" id="KW-0482">Metalloprotease</keyword>
<keyword evidence="12 13" id="KW-0472">Membrane</keyword>
<dbReference type="PANTHER" id="PTHR35864:SF1">
    <property type="entry name" value="ZINC METALLOPROTEASE YWHC-RELATED"/>
    <property type="match status" value="1"/>
</dbReference>
<comment type="cofactor">
    <cofactor evidence="1">
        <name>Zn(2+)</name>
        <dbReference type="ChEBI" id="CHEBI:29105"/>
    </cofactor>
</comment>
<keyword evidence="10 13" id="KW-1133">Transmembrane helix</keyword>
<gene>
    <name evidence="15" type="ORF">ENP55_03885</name>
</gene>
<dbReference type="GO" id="GO:0006508">
    <property type="term" value="P:proteolysis"/>
    <property type="evidence" value="ECO:0007669"/>
    <property type="project" value="UniProtKB-KW"/>
</dbReference>
<sequence>MDYDEFLSLTVASLAIGFVFASSQLYRLSIVSFSIVFSIGVLSIISHEIAHRQVARLMNCYSRYVIHPLGLLITLASSLPFVPIKFIMPGVTVIMPKTYDYLEVKRIEGVTSLAGPVTNIVIATLGFMSINLYSALTGFYSGYIYYLVYINAWIALFNLLPIPPLDGSKVFRWNPLLYLLSLSVSVGLFLTTIIY</sequence>
<protein>
    <submittedName>
        <fullName evidence="15">Site-2 protease family protein</fullName>
    </submittedName>
</protein>
<evidence type="ECO:0000256" key="6">
    <source>
        <dbReference type="ARBA" id="ARBA00022692"/>
    </source>
</evidence>
<dbReference type="InterPro" id="IPR008915">
    <property type="entry name" value="Peptidase_M50"/>
</dbReference>
<name>A0A7C2FQX0_9CREN</name>
<dbReference type="PANTHER" id="PTHR35864">
    <property type="entry name" value="ZINC METALLOPROTEASE MJ0611-RELATED"/>
    <property type="match status" value="1"/>
</dbReference>
<evidence type="ECO:0000256" key="8">
    <source>
        <dbReference type="ARBA" id="ARBA00022801"/>
    </source>
</evidence>
<evidence type="ECO:0000256" key="1">
    <source>
        <dbReference type="ARBA" id="ARBA00001947"/>
    </source>
</evidence>
<feature type="transmembrane region" description="Helical" evidence="13">
    <location>
        <begin position="143"/>
        <end position="163"/>
    </location>
</feature>
<comment type="similarity">
    <text evidence="3">Belongs to the peptidase M50B family.</text>
</comment>
<keyword evidence="8" id="KW-0378">Hydrolase</keyword>
<feature type="transmembrane region" description="Helical" evidence="13">
    <location>
        <begin position="71"/>
        <end position="94"/>
    </location>
</feature>
<evidence type="ECO:0000256" key="5">
    <source>
        <dbReference type="ARBA" id="ARBA00022670"/>
    </source>
</evidence>
<evidence type="ECO:0000256" key="10">
    <source>
        <dbReference type="ARBA" id="ARBA00022989"/>
    </source>
</evidence>
<evidence type="ECO:0000256" key="3">
    <source>
        <dbReference type="ARBA" id="ARBA00007931"/>
    </source>
</evidence>
<feature type="transmembrane region" description="Helical" evidence="13">
    <location>
        <begin position="175"/>
        <end position="194"/>
    </location>
</feature>
<dbReference type="GO" id="GO:0046872">
    <property type="term" value="F:metal ion binding"/>
    <property type="evidence" value="ECO:0007669"/>
    <property type="project" value="UniProtKB-KW"/>
</dbReference>
<evidence type="ECO:0000256" key="7">
    <source>
        <dbReference type="ARBA" id="ARBA00022723"/>
    </source>
</evidence>
<dbReference type="CDD" id="cd06158">
    <property type="entry name" value="S2P-M50_like_1"/>
    <property type="match status" value="1"/>
</dbReference>
<comment type="caution">
    <text evidence="15">The sequence shown here is derived from an EMBL/GenBank/DDBJ whole genome shotgun (WGS) entry which is preliminary data.</text>
</comment>
<evidence type="ECO:0000256" key="11">
    <source>
        <dbReference type="ARBA" id="ARBA00023049"/>
    </source>
</evidence>
<evidence type="ECO:0000313" key="15">
    <source>
        <dbReference type="EMBL" id="HEF87423.1"/>
    </source>
</evidence>
<comment type="subcellular location">
    <subcellularLocation>
        <location evidence="2">Cell membrane</location>
        <topology evidence="2">Multi-pass membrane protein</topology>
    </subcellularLocation>
</comment>
<dbReference type="GO" id="GO:0008237">
    <property type="term" value="F:metallopeptidase activity"/>
    <property type="evidence" value="ECO:0007669"/>
    <property type="project" value="UniProtKB-KW"/>
</dbReference>
<organism evidence="15">
    <name type="scientific">Thermosphaera aggregans</name>
    <dbReference type="NCBI Taxonomy" id="54254"/>
    <lineage>
        <taxon>Archaea</taxon>
        <taxon>Thermoproteota</taxon>
        <taxon>Thermoprotei</taxon>
        <taxon>Desulfurococcales</taxon>
        <taxon>Desulfurococcaceae</taxon>
        <taxon>Thermosphaera</taxon>
    </lineage>
</organism>
<evidence type="ECO:0000256" key="12">
    <source>
        <dbReference type="ARBA" id="ARBA00023136"/>
    </source>
</evidence>
<feature type="domain" description="Peptidase M50" evidence="14">
    <location>
        <begin position="141"/>
        <end position="172"/>
    </location>
</feature>